<sequence>MWRPDFPYVEVEPAVLDGYHRSFCIYSRYWRGTPERPGLVLGLTPGGVCRGLVYRVAEEERHAVVSYLNERELGSYAYLPKTLPVTIGDARVNAYTFVADEAHRYYAGDLALAEAAHIIMESQGIAGLNRDYLINTVRELEATGFVEPALHALLRTVEELTGVIEGGSGI</sequence>
<dbReference type="GO" id="GO:0016740">
    <property type="term" value="F:transferase activity"/>
    <property type="evidence" value="ECO:0007669"/>
    <property type="project" value="UniProtKB-KW"/>
</dbReference>
<keyword evidence="4" id="KW-1185">Reference proteome</keyword>
<accession>A0A2N3Q1G4</accession>
<protein>
    <recommendedName>
        <fullName evidence="1">glutathione-specific gamma-glutamylcyclotransferase</fullName>
        <ecNumber evidence="1">4.3.2.7</ecNumber>
    </recommendedName>
</protein>
<proteinExistence type="predicted"/>
<evidence type="ECO:0000313" key="4">
    <source>
        <dbReference type="Proteomes" id="UP000233293"/>
    </source>
</evidence>
<dbReference type="EC" id="4.3.2.7" evidence="1"/>
<dbReference type="EMBL" id="PIUM01000001">
    <property type="protein sequence ID" value="PKU26494.1"/>
    <property type="molecule type" value="Genomic_DNA"/>
</dbReference>
<dbReference type="GO" id="GO:0061928">
    <property type="term" value="F:glutathione specific gamma-glutamylcyclotransferase activity"/>
    <property type="evidence" value="ECO:0007669"/>
    <property type="project" value="UniProtKB-EC"/>
</dbReference>
<keyword evidence="2" id="KW-0456">Lyase</keyword>
<evidence type="ECO:0000256" key="2">
    <source>
        <dbReference type="ARBA" id="ARBA00023239"/>
    </source>
</evidence>
<dbReference type="AlphaFoldDB" id="A0A2N3Q1G4"/>
<dbReference type="PANTHER" id="PTHR12192">
    <property type="entry name" value="CATION TRANSPORT PROTEIN CHAC-RELATED"/>
    <property type="match status" value="1"/>
</dbReference>
<dbReference type="Proteomes" id="UP000233293">
    <property type="component" value="Unassembled WGS sequence"/>
</dbReference>
<organism evidence="3 4">
    <name type="scientific">Telmatospirillum siberiense</name>
    <dbReference type="NCBI Taxonomy" id="382514"/>
    <lineage>
        <taxon>Bacteria</taxon>
        <taxon>Pseudomonadati</taxon>
        <taxon>Pseudomonadota</taxon>
        <taxon>Alphaproteobacteria</taxon>
        <taxon>Rhodospirillales</taxon>
        <taxon>Rhodospirillaceae</taxon>
        <taxon>Telmatospirillum</taxon>
    </lineage>
</organism>
<comment type="caution">
    <text evidence="3">The sequence shown here is derived from an EMBL/GenBank/DDBJ whole genome shotgun (WGS) entry which is preliminary data.</text>
</comment>
<dbReference type="Gene3D" id="3.10.490.10">
    <property type="entry name" value="Gamma-glutamyl cyclotransferase-like"/>
    <property type="match status" value="1"/>
</dbReference>
<dbReference type="OrthoDB" id="9795692at2"/>
<dbReference type="GO" id="GO:0005737">
    <property type="term" value="C:cytoplasm"/>
    <property type="evidence" value="ECO:0007669"/>
    <property type="project" value="TreeGrafter"/>
</dbReference>
<dbReference type="InterPro" id="IPR036568">
    <property type="entry name" value="GGCT-like_sf"/>
</dbReference>
<dbReference type="Pfam" id="PF04752">
    <property type="entry name" value="ChaC"/>
    <property type="match status" value="1"/>
</dbReference>
<evidence type="ECO:0000256" key="1">
    <source>
        <dbReference type="ARBA" id="ARBA00012344"/>
    </source>
</evidence>
<evidence type="ECO:0000313" key="3">
    <source>
        <dbReference type="EMBL" id="PKU26494.1"/>
    </source>
</evidence>
<dbReference type="SUPFAM" id="SSF110857">
    <property type="entry name" value="Gamma-glutamyl cyclotransferase-like"/>
    <property type="match status" value="1"/>
</dbReference>
<dbReference type="PANTHER" id="PTHR12192:SF2">
    <property type="entry name" value="GLUTATHIONE-SPECIFIC GAMMA-GLUTAMYLCYCLOTRANSFERASE 2"/>
    <property type="match status" value="1"/>
</dbReference>
<dbReference type="GO" id="GO:0006751">
    <property type="term" value="P:glutathione catabolic process"/>
    <property type="evidence" value="ECO:0007669"/>
    <property type="project" value="InterPro"/>
</dbReference>
<name>A0A2N3Q1G4_9PROT</name>
<keyword evidence="3" id="KW-0808">Transferase</keyword>
<reference evidence="4" key="1">
    <citation type="submission" date="2017-12" db="EMBL/GenBank/DDBJ databases">
        <title>Draft genome sequence of Telmatospirillum siberiense 26-4b1T, an acidotolerant peatland alphaproteobacterium potentially involved in sulfur cycling.</title>
        <authorList>
            <person name="Hausmann B."/>
            <person name="Pjevac P."/>
            <person name="Schreck K."/>
            <person name="Herbold C.W."/>
            <person name="Daims H."/>
            <person name="Wagner M."/>
            <person name="Pester M."/>
            <person name="Loy A."/>
        </authorList>
    </citation>
    <scope>NUCLEOTIDE SEQUENCE [LARGE SCALE GENOMIC DNA]</scope>
    <source>
        <strain evidence="4">26-4b1</strain>
    </source>
</reference>
<gene>
    <name evidence="3" type="ORF">CWS72_01220</name>
</gene>
<dbReference type="InterPro" id="IPR006840">
    <property type="entry name" value="ChaC"/>
</dbReference>